<dbReference type="STRING" id="35570.A0A1I8P4Q9"/>
<dbReference type="InterPro" id="IPR002401">
    <property type="entry name" value="Cyt_P450_E_grp-I"/>
</dbReference>
<dbReference type="Pfam" id="PF00067">
    <property type="entry name" value="p450"/>
    <property type="match status" value="1"/>
</dbReference>
<dbReference type="InterPro" id="IPR001128">
    <property type="entry name" value="Cyt_P450"/>
</dbReference>
<feature type="binding site" description="axial binding residue" evidence="8">
    <location>
        <position position="203"/>
    </location>
    <ligand>
        <name>heme</name>
        <dbReference type="ChEBI" id="CHEBI:30413"/>
    </ligand>
    <ligandPart>
        <name>Fe</name>
        <dbReference type="ChEBI" id="CHEBI:18248"/>
    </ligandPart>
</feature>
<dbReference type="GO" id="GO:0020037">
    <property type="term" value="F:heme binding"/>
    <property type="evidence" value="ECO:0007669"/>
    <property type="project" value="InterPro"/>
</dbReference>
<dbReference type="GO" id="GO:0016705">
    <property type="term" value="F:oxidoreductase activity, acting on paired donors, with incorporation or reduction of molecular oxygen"/>
    <property type="evidence" value="ECO:0007669"/>
    <property type="project" value="InterPro"/>
</dbReference>
<evidence type="ECO:0000256" key="6">
    <source>
        <dbReference type="ARBA" id="ARBA00023004"/>
    </source>
</evidence>
<proteinExistence type="inferred from homology"/>
<accession>A0A1I8P4Q9</accession>
<sequence length="281" mass="32537">MTVIERRIELLNRKRTQKSNAEPEDEFTKRKMAFLDTLLSTSKDGSPFSTQELYEEVSTFIFEGHDTTSSAISFAVFLLSRHLGIQKKVYEEQQRIMGDDLKRSATFQEISEMKYLDMVVKEALRLFPTVPVVGRHTEKQYNMNGKIIPEDTSLNIFLLSLGYNEKVFPDPYRFDPERFDPSNNGEVHKPFEYVPFSAGPRNCIGQKFALLEVKTVISKVVRYFEILPALDELESKDGYVCTYFGPYRHQKPPLHEYDPKVAAMLTLKSDNGILLRLKERK</sequence>
<dbReference type="PROSITE" id="PS00086">
    <property type="entry name" value="CYTOCHROME_P450"/>
    <property type="match status" value="1"/>
</dbReference>
<keyword evidence="4 8" id="KW-0479">Metal-binding</keyword>
<evidence type="ECO:0000313" key="10">
    <source>
        <dbReference type="EnsemblMetazoa" id="SCAU004822-PA"/>
    </source>
</evidence>
<organism evidence="10 11">
    <name type="scientific">Stomoxys calcitrans</name>
    <name type="common">Stable fly</name>
    <name type="synonym">Conops calcitrans</name>
    <dbReference type="NCBI Taxonomy" id="35570"/>
    <lineage>
        <taxon>Eukaryota</taxon>
        <taxon>Metazoa</taxon>
        <taxon>Ecdysozoa</taxon>
        <taxon>Arthropoda</taxon>
        <taxon>Hexapoda</taxon>
        <taxon>Insecta</taxon>
        <taxon>Pterygota</taxon>
        <taxon>Neoptera</taxon>
        <taxon>Endopterygota</taxon>
        <taxon>Diptera</taxon>
        <taxon>Brachycera</taxon>
        <taxon>Muscomorpha</taxon>
        <taxon>Muscoidea</taxon>
        <taxon>Muscidae</taxon>
        <taxon>Stomoxys</taxon>
    </lineage>
</organism>
<comment type="cofactor">
    <cofactor evidence="1 8">
        <name>heme</name>
        <dbReference type="ChEBI" id="CHEBI:30413"/>
    </cofactor>
</comment>
<evidence type="ECO:0000256" key="5">
    <source>
        <dbReference type="ARBA" id="ARBA00023002"/>
    </source>
</evidence>
<evidence type="ECO:0000256" key="1">
    <source>
        <dbReference type="ARBA" id="ARBA00001971"/>
    </source>
</evidence>
<gene>
    <name evidence="10" type="primary">106089587</name>
</gene>
<dbReference type="GO" id="GO:0005506">
    <property type="term" value="F:iron ion binding"/>
    <property type="evidence" value="ECO:0007669"/>
    <property type="project" value="InterPro"/>
</dbReference>
<protein>
    <recommendedName>
        <fullName evidence="12">Cytochrome P450</fullName>
    </recommendedName>
</protein>
<dbReference type="PANTHER" id="PTHR24291:SF203">
    <property type="entry name" value="CYTOCHROME P450 4D1-RELATED"/>
    <property type="match status" value="1"/>
</dbReference>
<dbReference type="Gene3D" id="1.10.630.10">
    <property type="entry name" value="Cytochrome P450"/>
    <property type="match status" value="1"/>
</dbReference>
<dbReference type="SUPFAM" id="SSF48264">
    <property type="entry name" value="Cytochrome P450"/>
    <property type="match status" value="1"/>
</dbReference>
<evidence type="ECO:0000256" key="2">
    <source>
        <dbReference type="ARBA" id="ARBA00010617"/>
    </source>
</evidence>
<dbReference type="PANTHER" id="PTHR24291">
    <property type="entry name" value="CYTOCHROME P450 FAMILY 4"/>
    <property type="match status" value="1"/>
</dbReference>
<keyword evidence="6 8" id="KW-0408">Iron</keyword>
<dbReference type="GO" id="GO:0004497">
    <property type="term" value="F:monooxygenase activity"/>
    <property type="evidence" value="ECO:0007669"/>
    <property type="project" value="UniProtKB-KW"/>
</dbReference>
<reference evidence="10" key="1">
    <citation type="submission" date="2020-05" db="UniProtKB">
        <authorList>
            <consortium name="EnsemblMetazoa"/>
        </authorList>
    </citation>
    <scope>IDENTIFICATION</scope>
    <source>
        <strain evidence="10">USDA</strain>
    </source>
</reference>
<dbReference type="PRINTS" id="PR00385">
    <property type="entry name" value="P450"/>
</dbReference>
<dbReference type="InterPro" id="IPR017972">
    <property type="entry name" value="Cyt_P450_CS"/>
</dbReference>
<dbReference type="PRINTS" id="PR00463">
    <property type="entry name" value="EP450I"/>
</dbReference>
<keyword evidence="11" id="KW-1185">Reference proteome</keyword>
<evidence type="ECO:0000256" key="4">
    <source>
        <dbReference type="ARBA" id="ARBA00022723"/>
    </source>
</evidence>
<dbReference type="Proteomes" id="UP000095300">
    <property type="component" value="Unassembled WGS sequence"/>
</dbReference>
<evidence type="ECO:0008006" key="12">
    <source>
        <dbReference type="Google" id="ProtNLM"/>
    </source>
</evidence>
<dbReference type="InterPro" id="IPR036396">
    <property type="entry name" value="Cyt_P450_sf"/>
</dbReference>
<evidence type="ECO:0000313" key="11">
    <source>
        <dbReference type="Proteomes" id="UP000095300"/>
    </source>
</evidence>
<evidence type="ECO:0000256" key="8">
    <source>
        <dbReference type="PIRSR" id="PIRSR602401-1"/>
    </source>
</evidence>
<keyword evidence="5 9" id="KW-0560">Oxidoreductase</keyword>
<dbReference type="EnsemblMetazoa" id="SCAU004822-RA">
    <property type="protein sequence ID" value="SCAU004822-PA"/>
    <property type="gene ID" value="SCAU004822"/>
</dbReference>
<evidence type="ECO:0000256" key="3">
    <source>
        <dbReference type="ARBA" id="ARBA00022617"/>
    </source>
</evidence>
<comment type="similarity">
    <text evidence="2 9">Belongs to the cytochrome P450 family.</text>
</comment>
<evidence type="ECO:0000256" key="9">
    <source>
        <dbReference type="RuleBase" id="RU000461"/>
    </source>
</evidence>
<dbReference type="VEuPathDB" id="VectorBase:SCAU004822"/>
<dbReference type="InterPro" id="IPR050196">
    <property type="entry name" value="Cytochrome_P450_Monoox"/>
</dbReference>
<dbReference type="AlphaFoldDB" id="A0A1I8P4Q9"/>
<keyword evidence="7 9" id="KW-0503">Monooxygenase</keyword>
<evidence type="ECO:0000256" key="7">
    <source>
        <dbReference type="ARBA" id="ARBA00023033"/>
    </source>
</evidence>
<name>A0A1I8P4Q9_STOCA</name>
<keyword evidence="3 8" id="KW-0349">Heme</keyword>